<name>A0A6S7GN73_PARCT</name>
<dbReference type="OrthoDB" id="5984134at2759"/>
<protein>
    <submittedName>
        <fullName evidence="1">Uncharacterized protein</fullName>
    </submittedName>
</protein>
<comment type="caution">
    <text evidence="1">The sequence shown here is derived from an EMBL/GenBank/DDBJ whole genome shotgun (WGS) entry which is preliminary data.</text>
</comment>
<proteinExistence type="predicted"/>
<evidence type="ECO:0000313" key="2">
    <source>
        <dbReference type="Proteomes" id="UP001152795"/>
    </source>
</evidence>
<keyword evidence="2" id="KW-1185">Reference proteome</keyword>
<accession>A0A6S7GN73</accession>
<dbReference type="AlphaFoldDB" id="A0A6S7GN73"/>
<dbReference type="Proteomes" id="UP001152795">
    <property type="component" value="Unassembled WGS sequence"/>
</dbReference>
<dbReference type="PANTHER" id="PTHR33845">
    <property type="entry name" value="C2H2-TYPE DOMAIN-CONTAINING PROTEIN"/>
    <property type="match status" value="1"/>
</dbReference>
<reference evidence="1" key="1">
    <citation type="submission" date="2020-04" db="EMBL/GenBank/DDBJ databases">
        <authorList>
            <person name="Alioto T."/>
            <person name="Alioto T."/>
            <person name="Gomez Garrido J."/>
        </authorList>
    </citation>
    <scope>NUCLEOTIDE SEQUENCE</scope>
    <source>
        <strain evidence="1">A484AB</strain>
    </source>
</reference>
<sequence>MQAALTKWPVKGTTSSVNRLNGEVKHLEVKKLQNFSSFHNFCYTKDGVTIWKAYGVGEEKYIPNKKIYITHQEATQLNISEMFPPVSIPSRPQVISEDDRESGNEEATGLFDCPELNCNYVFESLEELELNIGLGQHSCFINNENVYDTLRREWALRYTTVSTNLSSDPSMESPLEQGNDKLKMGWALAKQLCGKVLFSPLVLQYLMAKFDYGERTGQKYDAVQVALDMRCARNECGGKKNRSDI</sequence>
<dbReference type="EMBL" id="CACRXK020001757">
    <property type="protein sequence ID" value="CAB3990936.1"/>
    <property type="molecule type" value="Genomic_DNA"/>
</dbReference>
<organism evidence="1 2">
    <name type="scientific">Paramuricea clavata</name>
    <name type="common">Red gorgonian</name>
    <name type="synonym">Violescent sea-whip</name>
    <dbReference type="NCBI Taxonomy" id="317549"/>
    <lineage>
        <taxon>Eukaryota</taxon>
        <taxon>Metazoa</taxon>
        <taxon>Cnidaria</taxon>
        <taxon>Anthozoa</taxon>
        <taxon>Octocorallia</taxon>
        <taxon>Malacalcyonacea</taxon>
        <taxon>Plexauridae</taxon>
        <taxon>Paramuricea</taxon>
    </lineage>
</organism>
<gene>
    <name evidence="1" type="ORF">PACLA_8A019628</name>
</gene>
<evidence type="ECO:0000313" key="1">
    <source>
        <dbReference type="EMBL" id="CAB3990936.1"/>
    </source>
</evidence>
<dbReference type="PANTHER" id="PTHR33845:SF1">
    <property type="entry name" value="C2H2-TYPE DOMAIN-CONTAINING PROTEIN"/>
    <property type="match status" value="1"/>
</dbReference>